<evidence type="ECO:0000313" key="1">
    <source>
        <dbReference type="EMBL" id="CAD1838498.1"/>
    </source>
</evidence>
<dbReference type="EMBL" id="LR862133">
    <property type="protein sequence ID" value="CAD1838498.1"/>
    <property type="molecule type" value="Genomic_DNA"/>
</dbReference>
<name>A0A6V7Q656_ANACO</name>
<organism evidence="1">
    <name type="scientific">Ananas comosus var. bracteatus</name>
    <name type="common">red pineapple</name>
    <dbReference type="NCBI Taxonomy" id="296719"/>
    <lineage>
        <taxon>Eukaryota</taxon>
        <taxon>Viridiplantae</taxon>
        <taxon>Streptophyta</taxon>
        <taxon>Embryophyta</taxon>
        <taxon>Tracheophyta</taxon>
        <taxon>Spermatophyta</taxon>
        <taxon>Magnoliopsida</taxon>
        <taxon>Liliopsida</taxon>
        <taxon>Poales</taxon>
        <taxon>Bromeliaceae</taxon>
        <taxon>Bromelioideae</taxon>
        <taxon>Ananas</taxon>
    </lineage>
</organism>
<accession>A0A6V7Q656</accession>
<proteinExistence type="predicted"/>
<reference evidence="1" key="1">
    <citation type="submission" date="2020-07" db="EMBL/GenBank/DDBJ databases">
        <authorList>
            <person name="Lin J."/>
        </authorList>
    </citation>
    <scope>NUCLEOTIDE SEQUENCE</scope>
</reference>
<dbReference type="AlphaFoldDB" id="A0A6V7Q656"/>
<protein>
    <submittedName>
        <fullName evidence="1">Uncharacterized protein</fullName>
    </submittedName>
</protein>
<gene>
    <name evidence="1" type="ORF">CB5_LOCUS21709</name>
</gene>
<sequence>MVDKRKKAMTTTAEQAPLKSVLGGNNFKGPTFEERKNKIYPFKRDKVKKIFRDALKSSLQLPKPRRLEEVGKTNDPNYCLYHQMISHPIKDYWVFKYWVEKQYKVGMITLSQAVLTDPPTENTNFVYIKDENNEE</sequence>